<dbReference type="InterPro" id="IPR026634">
    <property type="entry name" value="TPST-like"/>
</dbReference>
<keyword evidence="2" id="KW-0802">TPR repeat</keyword>
<feature type="repeat" description="TPR" evidence="2">
    <location>
        <begin position="79"/>
        <end position="112"/>
    </location>
</feature>
<organism evidence="3 4">
    <name type="scientific">Sediminicurvatus halobius</name>
    <dbReference type="NCBI Taxonomy" id="2182432"/>
    <lineage>
        <taxon>Bacteria</taxon>
        <taxon>Pseudomonadati</taxon>
        <taxon>Pseudomonadota</taxon>
        <taxon>Gammaproteobacteria</taxon>
        <taxon>Chromatiales</taxon>
        <taxon>Ectothiorhodospiraceae</taxon>
        <taxon>Sediminicurvatus</taxon>
    </lineage>
</organism>
<dbReference type="PROSITE" id="PS50005">
    <property type="entry name" value="TPR"/>
    <property type="match status" value="3"/>
</dbReference>
<evidence type="ECO:0000256" key="2">
    <source>
        <dbReference type="PROSITE-ProRule" id="PRU00339"/>
    </source>
</evidence>
<dbReference type="PANTHER" id="PTHR12788">
    <property type="entry name" value="PROTEIN-TYROSINE SULFOTRANSFERASE 2"/>
    <property type="match status" value="1"/>
</dbReference>
<evidence type="ECO:0000313" key="3">
    <source>
        <dbReference type="EMBL" id="PWG62303.1"/>
    </source>
</evidence>
<dbReference type="Gene3D" id="3.40.50.300">
    <property type="entry name" value="P-loop containing nucleotide triphosphate hydrolases"/>
    <property type="match status" value="1"/>
</dbReference>
<sequence length="582" mass="65585">MASATAKPSPHVDALRLASRDFDAGRLERAKQRCEAVLARSEGDPDALHLLGLIAYRHEQHPLALRLISEALTRRQHFPQALANLGAVLVAMREWSTAIETLEAALRQDPDQPGVLSNLGTAHLEQGDLDAAELWFRKVLKRAPDRAIAWNNLGNVHRLRHAWRRAERCLRRAVRLDASYADPHKNLGSVLLAQGHLAEAEAAFRKALSLASGDVEALTGLAQTKRFSPEDADLQLFPRAAGDVKRWTDERRALFFFSWGKALDDAKCYSDAFRCFAEGNAVRARQRPYPEGSYTRLVDELTAAFPRERIADLQAHGSRDESPVFILGMPRSGTTLTERVLASHPQVLAGGELPAMTRAITDDSERPLQNFYPEWLAGLDGEALAAVVHRYLSARPDPAAHHARVTDKMPGNTLHIGLIRLAFPRARILHCVRDPLDVCLSCYQKDFSEGQNFSFSLERLAERFRDYIRLMEFWRSVFPDGWLDVPYQAVTADPEQWSRRIIDYVGLPWDDACLSPHRSGGLVLTASAWQVRQPVYRSSNERWRRYEAELAPLRDALAPYVDWHRRFPRLDEAVSGRPTSDA</sequence>
<dbReference type="GO" id="GO:0008476">
    <property type="term" value="F:protein-tyrosine sulfotransferase activity"/>
    <property type="evidence" value="ECO:0007669"/>
    <property type="project" value="InterPro"/>
</dbReference>
<dbReference type="RefSeq" id="WP_109679170.1">
    <property type="nucleotide sequence ID" value="NZ_CP086615.1"/>
</dbReference>
<dbReference type="SUPFAM" id="SSF52540">
    <property type="entry name" value="P-loop containing nucleoside triphosphate hydrolases"/>
    <property type="match status" value="1"/>
</dbReference>
<proteinExistence type="predicted"/>
<reference evidence="3 4" key="1">
    <citation type="submission" date="2018-05" db="EMBL/GenBank/DDBJ databases">
        <title>Spiribacter halobius sp. nov., a moderately halophilic bacterium isolated from marine solar saltern.</title>
        <authorList>
            <person name="Zheng W.-S."/>
            <person name="Lu D.-C."/>
            <person name="Du Z.-J."/>
        </authorList>
    </citation>
    <scope>NUCLEOTIDE SEQUENCE [LARGE SCALE GENOMIC DNA]</scope>
    <source>
        <strain evidence="3 4">E85</strain>
    </source>
</reference>
<dbReference type="InterPro" id="IPR019734">
    <property type="entry name" value="TPR_rpt"/>
</dbReference>
<dbReference type="InterPro" id="IPR011990">
    <property type="entry name" value="TPR-like_helical_dom_sf"/>
</dbReference>
<dbReference type="AlphaFoldDB" id="A0A2U2MZT5"/>
<keyword evidence="1" id="KW-0808">Transferase</keyword>
<dbReference type="Gene3D" id="1.25.40.10">
    <property type="entry name" value="Tetratricopeptide repeat domain"/>
    <property type="match status" value="2"/>
</dbReference>
<keyword evidence="4" id="KW-1185">Reference proteome</keyword>
<gene>
    <name evidence="3" type="ORF">DEM34_12570</name>
</gene>
<dbReference type="PANTHER" id="PTHR12788:SF10">
    <property type="entry name" value="PROTEIN-TYROSINE SULFOTRANSFERASE"/>
    <property type="match status" value="1"/>
</dbReference>
<dbReference type="Pfam" id="PF13432">
    <property type="entry name" value="TPR_16"/>
    <property type="match status" value="3"/>
</dbReference>
<dbReference type="SMART" id="SM00028">
    <property type="entry name" value="TPR"/>
    <property type="match status" value="5"/>
</dbReference>
<dbReference type="Proteomes" id="UP000245474">
    <property type="component" value="Unassembled WGS sequence"/>
</dbReference>
<evidence type="ECO:0000313" key="4">
    <source>
        <dbReference type="Proteomes" id="UP000245474"/>
    </source>
</evidence>
<name>A0A2U2MZT5_9GAMM</name>
<feature type="repeat" description="TPR" evidence="2">
    <location>
        <begin position="181"/>
        <end position="214"/>
    </location>
</feature>
<dbReference type="SUPFAM" id="SSF48452">
    <property type="entry name" value="TPR-like"/>
    <property type="match status" value="2"/>
</dbReference>
<dbReference type="OrthoDB" id="9815894at2"/>
<comment type="caution">
    <text evidence="3">The sequence shown here is derived from an EMBL/GenBank/DDBJ whole genome shotgun (WGS) entry which is preliminary data.</text>
</comment>
<accession>A0A2U2MZT5</accession>
<feature type="repeat" description="TPR" evidence="2">
    <location>
        <begin position="113"/>
        <end position="146"/>
    </location>
</feature>
<evidence type="ECO:0000256" key="1">
    <source>
        <dbReference type="ARBA" id="ARBA00022679"/>
    </source>
</evidence>
<dbReference type="EMBL" id="QFFI01000020">
    <property type="protein sequence ID" value="PWG62303.1"/>
    <property type="molecule type" value="Genomic_DNA"/>
</dbReference>
<protein>
    <submittedName>
        <fullName evidence="3">Uncharacterized protein</fullName>
    </submittedName>
</protein>
<dbReference type="InterPro" id="IPR027417">
    <property type="entry name" value="P-loop_NTPase"/>
</dbReference>
<dbReference type="Pfam" id="PF13469">
    <property type="entry name" value="Sulfotransfer_3"/>
    <property type="match status" value="1"/>
</dbReference>